<sequence>MRPLILTHKLSIDDTMHSYILHRLRLALDRTLSRIGAITVRLSDENGPKGGDDKSVQVKLILPGHESVIVHERGSDLRAVVDKAIHRAAQTLQRLNAKRQKITRSVASRKLLATEMQYAEEANHMLATPA</sequence>
<proteinExistence type="predicted"/>
<reference evidence="1 2" key="1">
    <citation type="submission" date="2020-05" db="EMBL/GenBank/DDBJ databases">
        <title>Complete genome sequence of Deefgea sp. D17.</title>
        <authorList>
            <person name="Bae J.-W."/>
            <person name="Han J.E."/>
        </authorList>
    </citation>
    <scope>NUCLEOTIDE SEQUENCE [LARGE SCALE GENOMIC DNA]</scope>
    <source>
        <strain evidence="1 2">D17</strain>
    </source>
</reference>
<dbReference type="EMBL" id="CP054143">
    <property type="protein sequence ID" value="QKJ65765.1"/>
    <property type="molecule type" value="Genomic_DNA"/>
</dbReference>
<dbReference type="Gene3D" id="3.30.160.100">
    <property type="entry name" value="Ribosome hibernation promotion factor-like"/>
    <property type="match status" value="1"/>
</dbReference>
<gene>
    <name evidence="1" type="ORF">HQN60_02940</name>
</gene>
<keyword evidence="2" id="KW-1185">Reference proteome</keyword>
<dbReference type="InterPro" id="IPR036567">
    <property type="entry name" value="RHF-like"/>
</dbReference>
<dbReference type="Pfam" id="PF02482">
    <property type="entry name" value="Ribosomal_S30AE"/>
    <property type="match status" value="1"/>
</dbReference>
<accession>A0A6M8SKW6</accession>
<dbReference type="RefSeq" id="WP_173532273.1">
    <property type="nucleotide sequence ID" value="NZ_CP054143.1"/>
</dbReference>
<organism evidence="1 2">
    <name type="scientific">Deefgea piscis</name>
    <dbReference type="NCBI Taxonomy" id="2739061"/>
    <lineage>
        <taxon>Bacteria</taxon>
        <taxon>Pseudomonadati</taxon>
        <taxon>Pseudomonadota</taxon>
        <taxon>Betaproteobacteria</taxon>
        <taxon>Neisseriales</taxon>
        <taxon>Chitinibacteraceae</taxon>
        <taxon>Deefgea</taxon>
    </lineage>
</organism>
<evidence type="ECO:0000313" key="1">
    <source>
        <dbReference type="EMBL" id="QKJ65765.1"/>
    </source>
</evidence>
<dbReference type="Proteomes" id="UP000504844">
    <property type="component" value="Chromosome"/>
</dbReference>
<dbReference type="KEGG" id="dee:HQN60_02940"/>
<protein>
    <submittedName>
        <fullName evidence="1">HPF/RaiA family ribosome-associated protein</fullName>
    </submittedName>
</protein>
<dbReference type="SUPFAM" id="SSF69754">
    <property type="entry name" value="Ribosome binding protein Y (YfiA homologue)"/>
    <property type="match status" value="1"/>
</dbReference>
<dbReference type="InterPro" id="IPR003489">
    <property type="entry name" value="RHF/RaiA"/>
</dbReference>
<dbReference type="AlphaFoldDB" id="A0A6M8SKW6"/>
<name>A0A6M8SKW6_9NEIS</name>
<evidence type="ECO:0000313" key="2">
    <source>
        <dbReference type="Proteomes" id="UP000504844"/>
    </source>
</evidence>